<keyword evidence="1" id="KW-0479">Metal-binding</keyword>
<dbReference type="PROSITE" id="PS00028">
    <property type="entry name" value="ZINC_FINGER_C2H2_1"/>
    <property type="match status" value="1"/>
</dbReference>
<dbReference type="GO" id="GO:0008270">
    <property type="term" value="F:zinc ion binding"/>
    <property type="evidence" value="ECO:0007669"/>
    <property type="project" value="UniProtKB-KW"/>
</dbReference>
<dbReference type="InterPro" id="IPR036236">
    <property type="entry name" value="Znf_C2H2_sf"/>
</dbReference>
<dbReference type="Gene3D" id="3.30.160.60">
    <property type="entry name" value="Classic Zinc Finger"/>
    <property type="match status" value="1"/>
</dbReference>
<feature type="region of interest" description="Disordered" evidence="2">
    <location>
        <begin position="305"/>
        <end position="337"/>
    </location>
</feature>
<evidence type="ECO:0000259" key="3">
    <source>
        <dbReference type="PROSITE" id="PS50157"/>
    </source>
</evidence>
<dbReference type="PROSITE" id="PS50157">
    <property type="entry name" value="ZINC_FINGER_C2H2_2"/>
    <property type="match status" value="2"/>
</dbReference>
<gene>
    <name evidence="4" type="ORF">OC842_006258</name>
</gene>
<feature type="compositionally biased region" description="Low complexity" evidence="2">
    <location>
        <begin position="486"/>
        <end position="500"/>
    </location>
</feature>
<accession>A0AAN6JI74</accession>
<evidence type="ECO:0000256" key="2">
    <source>
        <dbReference type="SAM" id="MobiDB-lite"/>
    </source>
</evidence>
<dbReference type="SMART" id="SM00355">
    <property type="entry name" value="ZnF_C2H2"/>
    <property type="match status" value="2"/>
</dbReference>
<dbReference type="Proteomes" id="UP001176521">
    <property type="component" value="Unassembled WGS sequence"/>
</dbReference>
<feature type="compositionally biased region" description="Acidic residues" evidence="2">
    <location>
        <begin position="670"/>
        <end position="680"/>
    </location>
</feature>
<feature type="compositionally biased region" description="Polar residues" evidence="2">
    <location>
        <begin position="315"/>
        <end position="327"/>
    </location>
</feature>
<feature type="region of interest" description="Disordered" evidence="2">
    <location>
        <begin position="1"/>
        <end position="38"/>
    </location>
</feature>
<evidence type="ECO:0000313" key="5">
    <source>
        <dbReference type="Proteomes" id="UP001176521"/>
    </source>
</evidence>
<feature type="compositionally biased region" description="Low complexity" evidence="2">
    <location>
        <begin position="511"/>
        <end position="521"/>
    </location>
</feature>
<keyword evidence="5" id="KW-1185">Reference proteome</keyword>
<feature type="compositionally biased region" description="Low complexity" evidence="2">
    <location>
        <begin position="328"/>
        <end position="337"/>
    </location>
</feature>
<dbReference type="SUPFAM" id="SSF57667">
    <property type="entry name" value="beta-beta-alpha zinc fingers"/>
    <property type="match status" value="1"/>
</dbReference>
<keyword evidence="1" id="KW-0863">Zinc-finger</keyword>
<feature type="compositionally biased region" description="Low complexity" evidence="2">
    <location>
        <begin position="25"/>
        <end position="38"/>
    </location>
</feature>
<feature type="compositionally biased region" description="Low complexity" evidence="2">
    <location>
        <begin position="446"/>
        <end position="464"/>
    </location>
</feature>
<feature type="domain" description="C2H2-type" evidence="3">
    <location>
        <begin position="570"/>
        <end position="597"/>
    </location>
</feature>
<comment type="caution">
    <text evidence="4">The sequence shown here is derived from an EMBL/GenBank/DDBJ whole genome shotgun (WGS) entry which is preliminary data.</text>
</comment>
<dbReference type="AlphaFoldDB" id="A0AAN6JI74"/>
<sequence>MNTTTSNAPLASLFPPMQTSMLGPTSTTTTSSSTGTGTASKDILDWTSLFAQAAANPTTTTTVHHQPAASNTIFNPAAFFAGSPEGFSAGSPASSRDFGSPLLDFELPFAADNEAALFPPDQASEVDDWMAKFNLFNTATTNGSTSAAASPAPNGSLLSGASALAPTSQSSSSQIDVAAFLRTAALLTAQQHSSLPSSQQSEMSAASQPSAIPALTFSQQQDQAIADVLANSTADLAASQQSLLSHPPSEDDFMPIRGPVHLPAGSAATAVSPAVSPAHSTVPDYISRLHNTSWSNHLASMSESVTSFSQQSSSAHTIGDSQHSSRGASPTPVSSPSAAVNSLATVFVREYARSHAVHDIDVLVRGLRTAGINIADDVLRDIVGPSPLSLGSPASQLGTSPSPQLMQATQTQQSIPLALNANFAMLMSGLGMASQAQSQAHTDTESQSQLSFSQASSVSSLSSLPNGQDPTSYGQPSQSQSTLSQAPSDDGWSSDASWSPYSAPITKTKVAQANQAQQRARSSVSTQHTTAKASILGSPAITTINTYAHTKTPSDGIMTTVWLPSGKRAFSCNVCHKLFDRAFNLRTHADTHKTLEEREKGKRFICPHNKGEADECGKPFARKHDCVRHWKTVHGKAIAGSSSAAAIGKLMVPQPIIKNSKHTHDSFSSGDEDELDDDADTVDHHTDNGDAHEEAPASTDGSSFG</sequence>
<organism evidence="4 5">
    <name type="scientific">Tilletia horrida</name>
    <dbReference type="NCBI Taxonomy" id="155126"/>
    <lineage>
        <taxon>Eukaryota</taxon>
        <taxon>Fungi</taxon>
        <taxon>Dikarya</taxon>
        <taxon>Basidiomycota</taxon>
        <taxon>Ustilaginomycotina</taxon>
        <taxon>Exobasidiomycetes</taxon>
        <taxon>Tilletiales</taxon>
        <taxon>Tilletiaceae</taxon>
        <taxon>Tilletia</taxon>
    </lineage>
</organism>
<proteinExistence type="predicted"/>
<evidence type="ECO:0000256" key="1">
    <source>
        <dbReference type="PROSITE-ProRule" id="PRU00042"/>
    </source>
</evidence>
<name>A0AAN6JI74_9BASI</name>
<dbReference type="EMBL" id="JAPDMQ010000537">
    <property type="protein sequence ID" value="KAK0523100.1"/>
    <property type="molecule type" value="Genomic_DNA"/>
</dbReference>
<feature type="region of interest" description="Disordered" evidence="2">
    <location>
        <begin position="390"/>
        <end position="411"/>
    </location>
</feature>
<feature type="domain" description="C2H2-type" evidence="3">
    <location>
        <begin position="604"/>
        <end position="634"/>
    </location>
</feature>
<reference evidence="4" key="1">
    <citation type="journal article" date="2023" name="PhytoFront">
        <title>Draft Genome Resources of Seven Strains of Tilletia horrida, Causal Agent of Kernel Smut of Rice.</title>
        <authorList>
            <person name="Khanal S."/>
            <person name="Antony Babu S."/>
            <person name="Zhou X.G."/>
        </authorList>
    </citation>
    <scope>NUCLEOTIDE SEQUENCE</scope>
    <source>
        <strain evidence="4">TX3</strain>
    </source>
</reference>
<feature type="compositionally biased region" description="Polar residues" evidence="2">
    <location>
        <begin position="399"/>
        <end position="411"/>
    </location>
</feature>
<feature type="region of interest" description="Disordered" evidence="2">
    <location>
        <begin position="240"/>
        <end position="260"/>
    </location>
</feature>
<protein>
    <recommendedName>
        <fullName evidence="3">C2H2-type domain-containing protein</fullName>
    </recommendedName>
</protein>
<dbReference type="InterPro" id="IPR013087">
    <property type="entry name" value="Znf_C2H2_type"/>
</dbReference>
<feature type="compositionally biased region" description="Polar residues" evidence="2">
    <location>
        <begin position="465"/>
        <end position="485"/>
    </location>
</feature>
<evidence type="ECO:0000313" key="4">
    <source>
        <dbReference type="EMBL" id="KAK0523100.1"/>
    </source>
</evidence>
<feature type="region of interest" description="Disordered" evidence="2">
    <location>
        <begin position="436"/>
        <end position="531"/>
    </location>
</feature>
<feature type="compositionally biased region" description="Polar residues" evidence="2">
    <location>
        <begin position="522"/>
        <end position="531"/>
    </location>
</feature>
<feature type="compositionally biased region" description="Low complexity" evidence="2">
    <location>
        <begin position="305"/>
        <end position="314"/>
    </location>
</feature>
<keyword evidence="1" id="KW-0862">Zinc</keyword>
<feature type="compositionally biased region" description="Basic and acidic residues" evidence="2">
    <location>
        <begin position="681"/>
        <end position="695"/>
    </location>
</feature>
<feature type="region of interest" description="Disordered" evidence="2">
    <location>
        <begin position="660"/>
        <end position="705"/>
    </location>
</feature>